<sequence length="254" mass="28974">MHKIFANTLFIGKQVISLPSCHSTNDLMAQLSAKKQLHEGAIIITEHQTKGKGQRGNQWNSPPGENLTFSVFLKPNFLLASQQFELNRIVSLSVLDVIKEFESSVKAYVKWPNDLIVNKKKIGGILIENSIHKGNIAESIIGIGFNVNQDSELLATATSLKNVFDKKFELEKVLLSVVEKIEHYYLIARSRDFKLLHQLYEEKLYLKDKVAFYEDSTGKFNGIIRKVSPEGVIEIEDETENFRKYQFKEVKLLS</sequence>
<accession>A0AA49GDP6</accession>
<evidence type="ECO:0000313" key="3">
    <source>
        <dbReference type="EMBL" id="WKK79082.1"/>
    </source>
</evidence>
<dbReference type="KEGG" id="marp:QYS47_16465"/>
<dbReference type="Pfam" id="PF03099">
    <property type="entry name" value="BPL_LplA_LipB"/>
    <property type="match status" value="1"/>
</dbReference>
<dbReference type="PANTHER" id="PTHR12835:SF5">
    <property type="entry name" value="BIOTIN--PROTEIN LIGASE"/>
    <property type="match status" value="1"/>
</dbReference>
<dbReference type="EMBL" id="CP129968">
    <property type="protein sequence ID" value="WKK79082.1"/>
    <property type="molecule type" value="Genomic_DNA"/>
</dbReference>
<dbReference type="AlphaFoldDB" id="A0AA49GDP6"/>
<gene>
    <name evidence="3" type="ORF">QYS47_16465</name>
</gene>
<dbReference type="InterPro" id="IPR004408">
    <property type="entry name" value="Biotin_CoA_COase_ligase"/>
</dbReference>
<dbReference type="GO" id="GO:0004077">
    <property type="term" value="F:biotin--[biotin carboxyl-carrier protein] ligase activity"/>
    <property type="evidence" value="ECO:0007669"/>
    <property type="project" value="UniProtKB-EC"/>
</dbReference>
<protein>
    <submittedName>
        <fullName evidence="3">Biotin--[acetyl-CoA-carboxylase] ligase</fullName>
        <ecNumber evidence="3">6.3.4.15</ecNumber>
    </submittedName>
</protein>
<organism evidence="3">
    <name type="scientific">Marivirga arenosa</name>
    <dbReference type="NCBI Taxonomy" id="3059076"/>
    <lineage>
        <taxon>Bacteria</taxon>
        <taxon>Pseudomonadati</taxon>
        <taxon>Bacteroidota</taxon>
        <taxon>Cytophagia</taxon>
        <taxon>Cytophagales</taxon>
        <taxon>Marivirgaceae</taxon>
        <taxon>Marivirga</taxon>
    </lineage>
</organism>
<name>A0AA49GDP6_9BACT</name>
<evidence type="ECO:0000256" key="1">
    <source>
        <dbReference type="ARBA" id="ARBA00022598"/>
    </source>
</evidence>
<dbReference type="Proteomes" id="UP001232019">
    <property type="component" value="Chromosome"/>
</dbReference>
<dbReference type="InterPro" id="IPR004143">
    <property type="entry name" value="BPL_LPL_catalytic"/>
</dbReference>
<evidence type="ECO:0000259" key="2">
    <source>
        <dbReference type="PROSITE" id="PS51733"/>
    </source>
</evidence>
<dbReference type="GO" id="GO:0005737">
    <property type="term" value="C:cytoplasm"/>
    <property type="evidence" value="ECO:0007669"/>
    <property type="project" value="TreeGrafter"/>
</dbReference>
<dbReference type="InterPro" id="IPR045864">
    <property type="entry name" value="aa-tRNA-synth_II/BPL/LPL"/>
</dbReference>
<dbReference type="PROSITE" id="PS51733">
    <property type="entry name" value="BPL_LPL_CATALYTIC"/>
    <property type="match status" value="1"/>
</dbReference>
<reference evidence="3" key="1">
    <citation type="submission" date="2023-08" db="EMBL/GenBank/DDBJ databases">
        <title>Comparative genomics and taxonomic characterization of three novel marine species of genus Marivirga.</title>
        <authorList>
            <person name="Muhammad N."/>
            <person name="Kim S.-G."/>
        </authorList>
    </citation>
    <scope>NUCLEOTIDE SEQUENCE</scope>
    <source>
        <strain evidence="3">BKB1-2</strain>
    </source>
</reference>
<keyword evidence="1 3" id="KW-0436">Ligase</keyword>
<feature type="domain" description="BPL/LPL catalytic" evidence="2">
    <location>
        <begin position="3"/>
        <end position="189"/>
    </location>
</feature>
<dbReference type="EC" id="6.3.4.15" evidence="3"/>
<dbReference type="RefSeq" id="WP_302122656.1">
    <property type="nucleotide sequence ID" value="NZ_CP129968.2"/>
</dbReference>
<dbReference type="NCBIfam" id="TIGR00121">
    <property type="entry name" value="birA_ligase"/>
    <property type="match status" value="1"/>
</dbReference>
<dbReference type="Gene3D" id="3.30.930.10">
    <property type="entry name" value="Bira Bifunctional Protein, Domain 2"/>
    <property type="match status" value="1"/>
</dbReference>
<dbReference type="PANTHER" id="PTHR12835">
    <property type="entry name" value="BIOTIN PROTEIN LIGASE"/>
    <property type="match status" value="1"/>
</dbReference>
<proteinExistence type="predicted"/>
<dbReference type="CDD" id="cd16442">
    <property type="entry name" value="BPL"/>
    <property type="match status" value="1"/>
</dbReference>
<dbReference type="SUPFAM" id="SSF55681">
    <property type="entry name" value="Class II aaRS and biotin synthetases"/>
    <property type="match status" value="1"/>
</dbReference>